<dbReference type="Proteomes" id="UP000189800">
    <property type="component" value="Unassembled WGS sequence"/>
</dbReference>
<evidence type="ECO:0000313" key="3">
    <source>
        <dbReference type="EMBL" id="OOS24204.1"/>
    </source>
</evidence>
<dbReference type="AlphaFoldDB" id="A0A1T0CPG2"/>
<dbReference type="InterPro" id="IPR011335">
    <property type="entry name" value="Restrct_endonuc-II-like"/>
</dbReference>
<name>A0A1T0CPG2_9GAMM</name>
<proteinExistence type="inferred from homology"/>
<comment type="caution">
    <text evidence="3">The sequence shown here is derived from an EMBL/GenBank/DDBJ whole genome shotgun (WGS) entry which is preliminary data.</text>
</comment>
<dbReference type="SUPFAM" id="SSF52980">
    <property type="entry name" value="Restriction endonuclease-like"/>
    <property type="match status" value="1"/>
</dbReference>
<organism evidence="3 4">
    <name type="scientific">Moraxella pluranimalium</name>
    <dbReference type="NCBI Taxonomy" id="470453"/>
    <lineage>
        <taxon>Bacteria</taxon>
        <taxon>Pseudomonadati</taxon>
        <taxon>Pseudomonadota</taxon>
        <taxon>Gammaproteobacteria</taxon>
        <taxon>Moraxellales</taxon>
        <taxon>Moraxellaceae</taxon>
        <taxon>Moraxella</taxon>
    </lineage>
</organism>
<dbReference type="PANTHER" id="PTHR34039">
    <property type="entry name" value="UPF0102 PROTEIN YRAN"/>
    <property type="match status" value="1"/>
</dbReference>
<evidence type="ECO:0000256" key="1">
    <source>
        <dbReference type="ARBA" id="ARBA00006738"/>
    </source>
</evidence>
<dbReference type="RefSeq" id="WP_078254061.1">
    <property type="nucleotide sequence ID" value="NZ_MUYU01000012.1"/>
</dbReference>
<evidence type="ECO:0000256" key="2">
    <source>
        <dbReference type="HAMAP-Rule" id="MF_00048"/>
    </source>
</evidence>
<dbReference type="Gene3D" id="3.40.1350.10">
    <property type="match status" value="1"/>
</dbReference>
<dbReference type="Pfam" id="PF02021">
    <property type="entry name" value="UPF0102"/>
    <property type="match status" value="1"/>
</dbReference>
<dbReference type="EMBL" id="MUYU01000012">
    <property type="protein sequence ID" value="OOS24204.1"/>
    <property type="molecule type" value="Genomic_DNA"/>
</dbReference>
<dbReference type="OrthoDB" id="9794876at2"/>
<keyword evidence="4" id="KW-1185">Reference proteome</keyword>
<reference evidence="3 4" key="1">
    <citation type="submission" date="2017-02" db="EMBL/GenBank/DDBJ databases">
        <title>Draft genome sequence of Moraxella pluranimalium CCUG 54913T type strain.</title>
        <authorList>
            <person name="Salva-Serra F."/>
            <person name="Engstrom-Jakobsson H."/>
            <person name="Thorell K."/>
            <person name="Jaen-Luchoro D."/>
            <person name="Gonzales-Siles L."/>
            <person name="Karlsson R."/>
            <person name="Yazdan S."/>
            <person name="Boulund F."/>
            <person name="Johnning A."/>
            <person name="Engstrand L."/>
            <person name="Kristiansson E."/>
            <person name="Moore E."/>
        </authorList>
    </citation>
    <scope>NUCLEOTIDE SEQUENCE [LARGE SCALE GENOMIC DNA]</scope>
    <source>
        <strain evidence="3 4">CCUG 54913</strain>
    </source>
</reference>
<dbReference type="NCBIfam" id="TIGR00252">
    <property type="entry name" value="YraN family protein"/>
    <property type="match status" value="1"/>
</dbReference>
<dbReference type="PANTHER" id="PTHR34039:SF1">
    <property type="entry name" value="UPF0102 PROTEIN YRAN"/>
    <property type="match status" value="1"/>
</dbReference>
<dbReference type="HAMAP" id="MF_00048">
    <property type="entry name" value="UPF0102"/>
    <property type="match status" value="1"/>
</dbReference>
<accession>A0A1T0CPG2</accession>
<dbReference type="GO" id="GO:0003676">
    <property type="term" value="F:nucleic acid binding"/>
    <property type="evidence" value="ECO:0007669"/>
    <property type="project" value="InterPro"/>
</dbReference>
<dbReference type="InterPro" id="IPR011856">
    <property type="entry name" value="tRNA_endonuc-like_dom_sf"/>
</dbReference>
<protein>
    <recommendedName>
        <fullName evidence="2">UPF0102 protein B0680_05330</fullName>
    </recommendedName>
</protein>
<sequence length="136" mass="15026">MTQSAKIAKTAKRRQGDAFESQAVAMLLGEGYQIVATNYVAPKLGEIDIIATCQVLERSVLVPCVVFVEVRSRRASDYGTAIDSITPAKQAKIYRTAEQFLATHDTYAKMATRFDVIVFDINQDGTVSQDWLISAF</sequence>
<dbReference type="STRING" id="470453.B0680_05330"/>
<dbReference type="InterPro" id="IPR003509">
    <property type="entry name" value="UPF0102_YraN-like"/>
</dbReference>
<comment type="similarity">
    <text evidence="1 2">Belongs to the UPF0102 family.</text>
</comment>
<dbReference type="NCBIfam" id="NF009150">
    <property type="entry name" value="PRK12497.1-3"/>
    <property type="match status" value="1"/>
</dbReference>
<evidence type="ECO:0000313" key="4">
    <source>
        <dbReference type="Proteomes" id="UP000189800"/>
    </source>
</evidence>
<gene>
    <name evidence="3" type="ORF">B0680_05330</name>
</gene>